<dbReference type="EMBL" id="MUJZ01070463">
    <property type="protein sequence ID" value="OTF69447.1"/>
    <property type="molecule type" value="Genomic_DNA"/>
</dbReference>
<dbReference type="Gene3D" id="1.25.40.10">
    <property type="entry name" value="Tetratricopeptide repeat domain"/>
    <property type="match status" value="1"/>
</dbReference>
<dbReference type="AlphaFoldDB" id="A0A1Y3AN51"/>
<name>A0A1Y3AN51_EURMA</name>
<dbReference type="OrthoDB" id="66906at2759"/>
<evidence type="ECO:0000313" key="2">
    <source>
        <dbReference type="Proteomes" id="UP000194236"/>
    </source>
</evidence>
<protein>
    <submittedName>
        <fullName evidence="1">Smile protein-like protein</fullName>
    </submittedName>
</protein>
<organism evidence="1 2">
    <name type="scientific">Euroglyphus maynei</name>
    <name type="common">Mayne's house dust mite</name>
    <dbReference type="NCBI Taxonomy" id="6958"/>
    <lineage>
        <taxon>Eukaryota</taxon>
        <taxon>Metazoa</taxon>
        <taxon>Ecdysozoa</taxon>
        <taxon>Arthropoda</taxon>
        <taxon>Chelicerata</taxon>
        <taxon>Arachnida</taxon>
        <taxon>Acari</taxon>
        <taxon>Acariformes</taxon>
        <taxon>Sarcoptiformes</taxon>
        <taxon>Astigmata</taxon>
        <taxon>Psoroptidia</taxon>
        <taxon>Analgoidea</taxon>
        <taxon>Pyroglyphidae</taxon>
        <taxon>Pyroglyphinae</taxon>
        <taxon>Euroglyphus</taxon>
    </lineage>
</organism>
<accession>A0A1Y3AN51</accession>
<evidence type="ECO:0000313" key="1">
    <source>
        <dbReference type="EMBL" id="OTF69447.1"/>
    </source>
</evidence>
<proteinExistence type="predicted"/>
<sequence length="158" mass="19509">MFILAELYSDDELQQYDRARYYYQLILNHIDPDNIQAKYNLCILWHNENNIDKSIDCFEDLLQFLSSSSPLNDKSSTTQNYLKIIQEQITYLWNRKNFNQMKESIVDEYKHYFDDDNDDEYRRMDRQCQNVSDLEVFEHYFLHHQQQQNYYMTKMCFI</sequence>
<reference evidence="1 2" key="1">
    <citation type="submission" date="2017-03" db="EMBL/GenBank/DDBJ databases">
        <title>Genome Survey of Euroglyphus maynei.</title>
        <authorList>
            <person name="Arlian L.G."/>
            <person name="Morgan M.S."/>
            <person name="Rider S.D."/>
        </authorList>
    </citation>
    <scope>NUCLEOTIDE SEQUENCE [LARGE SCALE GENOMIC DNA]</scope>
    <source>
        <strain evidence="1">Arlian Lab</strain>
        <tissue evidence="1">Whole body</tissue>
    </source>
</reference>
<dbReference type="SUPFAM" id="SSF48452">
    <property type="entry name" value="TPR-like"/>
    <property type="match status" value="1"/>
</dbReference>
<keyword evidence="2" id="KW-1185">Reference proteome</keyword>
<dbReference type="InterPro" id="IPR011990">
    <property type="entry name" value="TPR-like_helical_dom_sf"/>
</dbReference>
<gene>
    <name evidence="1" type="ORF">BLA29_012940</name>
</gene>
<comment type="caution">
    <text evidence="1">The sequence shown here is derived from an EMBL/GenBank/DDBJ whole genome shotgun (WGS) entry which is preliminary data.</text>
</comment>
<dbReference type="Proteomes" id="UP000194236">
    <property type="component" value="Unassembled WGS sequence"/>
</dbReference>